<dbReference type="STRING" id="84135.GCA_001052115_01114"/>
<dbReference type="SUPFAM" id="SSF53067">
    <property type="entry name" value="Actin-like ATPase domain"/>
    <property type="match status" value="2"/>
</dbReference>
<reference evidence="2 3" key="1">
    <citation type="submission" date="2017-09" db="EMBL/GenBank/DDBJ databases">
        <title>Bacterial strain isolated from the female urinary microbiota.</title>
        <authorList>
            <person name="Thomas-White K."/>
            <person name="Kumar N."/>
            <person name="Forster S."/>
            <person name="Putonti C."/>
            <person name="Lawley T."/>
            <person name="Wolfe A.J."/>
        </authorList>
    </citation>
    <scope>NUCLEOTIDE SEQUENCE [LARGE SCALE GENOMIC DNA]</scope>
    <source>
        <strain evidence="2 3">UMB0186</strain>
    </source>
</reference>
<dbReference type="NCBIfam" id="TIGR03725">
    <property type="entry name" value="T6A_YeaZ"/>
    <property type="match status" value="1"/>
</dbReference>
<accession>A0A2N6SEB9</accession>
<evidence type="ECO:0000313" key="2">
    <source>
        <dbReference type="EMBL" id="PMC52273.1"/>
    </source>
</evidence>
<evidence type="ECO:0000259" key="1">
    <source>
        <dbReference type="Pfam" id="PF00814"/>
    </source>
</evidence>
<dbReference type="OrthoDB" id="9784166at2"/>
<gene>
    <name evidence="2" type="primary">tsaB</name>
    <name evidence="2" type="ORF">CJ218_05400</name>
</gene>
<dbReference type="EMBL" id="PNGT01000005">
    <property type="protein sequence ID" value="PMC52273.1"/>
    <property type="molecule type" value="Genomic_DNA"/>
</dbReference>
<comment type="caution">
    <text evidence="2">The sequence shown here is derived from an EMBL/GenBank/DDBJ whole genome shotgun (WGS) entry which is preliminary data.</text>
</comment>
<dbReference type="InterPro" id="IPR043129">
    <property type="entry name" value="ATPase_NBD"/>
</dbReference>
<dbReference type="Gene3D" id="3.30.420.40">
    <property type="match status" value="2"/>
</dbReference>
<protein>
    <submittedName>
        <fullName evidence="2">tRNA (Adenosine(37)-N6)-threonylcarbamoyltransferase complex dimerization subunit type 1 TsaB</fullName>
    </submittedName>
</protein>
<proteinExistence type="predicted"/>
<dbReference type="InterPro" id="IPR022496">
    <property type="entry name" value="T6A_TsaB"/>
</dbReference>
<dbReference type="InterPro" id="IPR000905">
    <property type="entry name" value="Gcp-like_dom"/>
</dbReference>
<organism evidence="2 3">
    <name type="scientific">Gemella sanguinis</name>
    <dbReference type="NCBI Taxonomy" id="84135"/>
    <lineage>
        <taxon>Bacteria</taxon>
        <taxon>Bacillati</taxon>
        <taxon>Bacillota</taxon>
        <taxon>Bacilli</taxon>
        <taxon>Bacillales</taxon>
        <taxon>Gemellaceae</taxon>
        <taxon>Gemella</taxon>
    </lineage>
</organism>
<evidence type="ECO:0000313" key="3">
    <source>
        <dbReference type="Proteomes" id="UP000235670"/>
    </source>
</evidence>
<keyword evidence="2" id="KW-0808">Transferase</keyword>
<dbReference type="Proteomes" id="UP000235670">
    <property type="component" value="Unassembled WGS sequence"/>
</dbReference>
<feature type="domain" description="Gcp-like" evidence="1">
    <location>
        <begin position="33"/>
        <end position="168"/>
    </location>
</feature>
<dbReference type="GO" id="GO:0002949">
    <property type="term" value="P:tRNA threonylcarbamoyladenosine modification"/>
    <property type="evidence" value="ECO:0007669"/>
    <property type="project" value="InterPro"/>
</dbReference>
<sequence length="222" mass="24847">MVSLVVEASNGFCSIACIENKNILAEKNLECNNNLSAVILSEIDNCLKAANKIKSDLTEIISSEGPGSYTAIRVVAAVCKTMAYTLKLPLKVVSSLKLLALLEFNSNKLIVPLIDARRGNVFSAVYKKTNNELSVVKEEGYYSLGELNEFLESEGKDFIYVGQDIKKLKAKLLDAEYNESPVRSGNIIEIYNTLEIKDFYNMKPKYLRKTEAERELENDKNK</sequence>
<dbReference type="Pfam" id="PF00814">
    <property type="entry name" value="TsaD"/>
    <property type="match status" value="1"/>
</dbReference>
<name>A0A2N6SEB9_9BACL</name>
<dbReference type="GO" id="GO:0016740">
    <property type="term" value="F:transferase activity"/>
    <property type="evidence" value="ECO:0007669"/>
    <property type="project" value="UniProtKB-KW"/>
</dbReference>
<dbReference type="AlphaFoldDB" id="A0A2N6SEB9"/>